<protein>
    <submittedName>
        <fullName evidence="2">Uncharacterized protein</fullName>
    </submittedName>
</protein>
<reference evidence="2 3" key="1">
    <citation type="journal article" date="2019" name="Int. J. Syst. Evol. Microbiol.">
        <title>The Global Catalogue of Microorganisms (GCM) 10K type strain sequencing project: providing services to taxonomists for standard genome sequencing and annotation.</title>
        <authorList>
            <consortium name="The Broad Institute Genomics Platform"/>
            <consortium name="The Broad Institute Genome Sequencing Center for Infectious Disease"/>
            <person name="Wu L."/>
            <person name="Ma J."/>
        </authorList>
    </citation>
    <scope>NUCLEOTIDE SEQUENCE [LARGE SCALE GENOMIC DNA]</scope>
    <source>
        <strain evidence="2 3">JCM 16231</strain>
    </source>
</reference>
<comment type="caution">
    <text evidence="2">The sequence shown here is derived from an EMBL/GenBank/DDBJ whole genome shotgun (WGS) entry which is preliminary data.</text>
</comment>
<evidence type="ECO:0000313" key="3">
    <source>
        <dbReference type="Proteomes" id="UP001500185"/>
    </source>
</evidence>
<keyword evidence="1" id="KW-0472">Membrane</keyword>
<organism evidence="2 3">
    <name type="scientific">Psychroflexus lacisalsi</name>
    <dbReference type="NCBI Taxonomy" id="503928"/>
    <lineage>
        <taxon>Bacteria</taxon>
        <taxon>Pseudomonadati</taxon>
        <taxon>Bacteroidota</taxon>
        <taxon>Flavobacteriia</taxon>
        <taxon>Flavobacteriales</taxon>
        <taxon>Flavobacteriaceae</taxon>
        <taxon>Psychroflexus</taxon>
    </lineage>
</organism>
<keyword evidence="1" id="KW-1133">Transmembrane helix</keyword>
<evidence type="ECO:0000313" key="2">
    <source>
        <dbReference type="EMBL" id="GAA0756842.1"/>
    </source>
</evidence>
<proteinExistence type="predicted"/>
<gene>
    <name evidence="2" type="ORF">GCM10009433_12540</name>
</gene>
<accession>A0ABN1K705</accession>
<name>A0ABN1K705_9FLAO</name>
<keyword evidence="1" id="KW-0812">Transmembrane</keyword>
<evidence type="ECO:0000256" key="1">
    <source>
        <dbReference type="SAM" id="Phobius"/>
    </source>
</evidence>
<keyword evidence="3" id="KW-1185">Reference proteome</keyword>
<dbReference type="Proteomes" id="UP001500185">
    <property type="component" value="Unassembled WGS sequence"/>
</dbReference>
<feature type="transmembrane region" description="Helical" evidence="1">
    <location>
        <begin position="6"/>
        <end position="24"/>
    </location>
</feature>
<sequence>MIFYMIYVIAIAWLIIINFLLLRYSCDCGDSQKKSTKKKIKINTQKIWSQSQKKSDPVFADK</sequence>
<dbReference type="EMBL" id="BAAAGG010000005">
    <property type="protein sequence ID" value="GAA0756842.1"/>
    <property type="molecule type" value="Genomic_DNA"/>
</dbReference>